<dbReference type="EMBL" id="JBHUCX010000017">
    <property type="protein sequence ID" value="MFD1674150.1"/>
    <property type="molecule type" value="Genomic_DNA"/>
</dbReference>
<feature type="transmembrane region" description="Helical" evidence="1">
    <location>
        <begin position="222"/>
        <end position="240"/>
    </location>
</feature>
<gene>
    <name evidence="2" type="ORF">ACFSB2_05415</name>
</gene>
<evidence type="ECO:0000313" key="2">
    <source>
        <dbReference type="EMBL" id="MFD1674150.1"/>
    </source>
</evidence>
<keyword evidence="1" id="KW-1133">Transmembrane helix</keyword>
<proteinExistence type="predicted"/>
<evidence type="ECO:0000313" key="3">
    <source>
        <dbReference type="Proteomes" id="UP001597079"/>
    </source>
</evidence>
<keyword evidence="1" id="KW-0472">Membrane</keyword>
<keyword evidence="3" id="KW-1185">Reference proteome</keyword>
<evidence type="ECO:0000256" key="1">
    <source>
        <dbReference type="SAM" id="Phobius"/>
    </source>
</evidence>
<evidence type="ECO:0008006" key="4">
    <source>
        <dbReference type="Google" id="ProtNLM"/>
    </source>
</evidence>
<keyword evidence="1" id="KW-0812">Transmembrane</keyword>
<comment type="caution">
    <text evidence="2">The sequence shown here is derived from an EMBL/GenBank/DDBJ whole genome shotgun (WGS) entry which is preliminary data.</text>
</comment>
<feature type="transmembrane region" description="Helical" evidence="1">
    <location>
        <begin position="182"/>
        <end position="202"/>
    </location>
</feature>
<feature type="transmembrane region" description="Helical" evidence="1">
    <location>
        <begin position="12"/>
        <end position="29"/>
    </location>
</feature>
<name>A0ABW4JFE9_9BACL</name>
<dbReference type="RefSeq" id="WP_377941931.1">
    <property type="nucleotide sequence ID" value="NZ_JBHUCX010000017.1"/>
</dbReference>
<accession>A0ABW4JFE9</accession>
<reference evidence="3" key="1">
    <citation type="journal article" date="2019" name="Int. J. Syst. Evol. Microbiol.">
        <title>The Global Catalogue of Microorganisms (GCM) 10K type strain sequencing project: providing services to taxonomists for standard genome sequencing and annotation.</title>
        <authorList>
            <consortium name="The Broad Institute Genomics Platform"/>
            <consortium name="The Broad Institute Genome Sequencing Center for Infectious Disease"/>
            <person name="Wu L."/>
            <person name="Ma J."/>
        </authorList>
    </citation>
    <scope>NUCLEOTIDE SEQUENCE [LARGE SCALE GENOMIC DNA]</scope>
    <source>
        <strain evidence="3">CGMCC 1.12286</strain>
    </source>
</reference>
<feature type="transmembrane region" description="Helical" evidence="1">
    <location>
        <begin position="35"/>
        <end position="54"/>
    </location>
</feature>
<protein>
    <recommendedName>
        <fullName evidence="4">Type II secretion system protein GspF domain-containing protein</fullName>
    </recommendedName>
</protein>
<dbReference type="Proteomes" id="UP001597079">
    <property type="component" value="Unassembled WGS sequence"/>
</dbReference>
<sequence>MKKTTPTSYRTFGWVTLCTFAGVYFVLFITSDNLFVPILPGLVLAICPYIYLIARRHMLSIRNSYDIGPVVKALIPKYRASHRNMRHALPLLTKTETQTPFVRALARLHLKLNRAHSSEHAQEIIRNFNAQTGTDWSKRLSSLIYKAYIENIDVEDALVKLEEDITATQAAMKDGRTERMDTFLLGILPVFALPGGLALLYIAVTRNAFHYQFGTPQGIKSFVMSLVVSLAAALVGIIFNRPKQDI</sequence>
<organism evidence="2 3">
    <name type="scientific">Alicyclobacillus fodiniaquatilis</name>
    <dbReference type="NCBI Taxonomy" id="1661150"/>
    <lineage>
        <taxon>Bacteria</taxon>
        <taxon>Bacillati</taxon>
        <taxon>Bacillota</taxon>
        <taxon>Bacilli</taxon>
        <taxon>Bacillales</taxon>
        <taxon>Alicyclobacillaceae</taxon>
        <taxon>Alicyclobacillus</taxon>
    </lineage>
</organism>